<dbReference type="AlphaFoldDB" id="G3IV72"/>
<dbReference type="Gene3D" id="3.30.70.1900">
    <property type="match status" value="1"/>
</dbReference>
<evidence type="ECO:0000313" key="3">
    <source>
        <dbReference type="Proteomes" id="UP000004664"/>
    </source>
</evidence>
<dbReference type="OrthoDB" id="9787241at2"/>
<dbReference type="Pfam" id="PF10040">
    <property type="entry name" value="CRISPR_Cas6"/>
    <property type="match status" value="1"/>
</dbReference>
<protein>
    <submittedName>
        <fullName evidence="2">Conserved hypothetical cytosolic protein</fullName>
    </submittedName>
</protein>
<name>G3IV72_METTV</name>
<keyword evidence="3" id="KW-1185">Reference proteome</keyword>
<proteinExistence type="predicted"/>
<reference evidence="2 3" key="1">
    <citation type="submission" date="2011-06" db="EMBL/GenBank/DDBJ databases">
        <title>Genomic sequence of Methylobacter tundripaludum SV96.</title>
        <authorList>
            <consortium name="US DOE Joint Genome Institute"/>
            <person name="Lucas S."/>
            <person name="Han J."/>
            <person name="Lapidus A."/>
            <person name="Cheng J.-F."/>
            <person name="Goodwin L."/>
            <person name="Pitluck S."/>
            <person name="Held B."/>
            <person name="Detter J.C."/>
            <person name="Han C."/>
            <person name="Tapia R."/>
            <person name="Land M."/>
            <person name="Hauser L."/>
            <person name="Kyrpides N."/>
            <person name="Ivanova N."/>
            <person name="Ovchinnikova G."/>
            <person name="Pagani I."/>
            <person name="Klotz M.G."/>
            <person name="Dispirito A.A."/>
            <person name="Murrell J.C."/>
            <person name="Dunfield P."/>
            <person name="Kalyuzhnaya M.G."/>
            <person name="Svenning M."/>
            <person name="Trotsenko Y.A."/>
            <person name="Stein L.Y."/>
            <person name="Woyke T."/>
        </authorList>
    </citation>
    <scope>NUCLEOTIDE SEQUENCE [LARGE SCALE GENOMIC DNA]</scope>
    <source>
        <strain evidence="3">ATCC BAA-1195 / DSM 17260 / SV96</strain>
    </source>
</reference>
<sequence length="315" mass="34919">MTAHTRLNPANAVTENPAFRLACFEFQLCLTEATELPVYKGSSFHGAFGHALARIGSHFRDYFYNPTPPAHWSDAQQAPPRPYVLIPPLDEKTRYAAGDTLNLGVVLYGAAVDYFLIVFAALEHLGEFMGLGKQRARFSIDSITQLTSGGAGTLYRNRQWLGQTQAMQAGQFFADTPPSLSRIRLTHHTRLRLKAGNQLLNTVPPFSLLMNRLLSRINALATLYGGGIAIAPEQKQQLLKLAETVQIEHSTLQWHDWERHSQRSHSDMPFGGLLGETIYSGELAPFVPWLALGQWVGIGGKTSFGLGLYKVEKTQ</sequence>
<dbReference type="RefSeq" id="WP_006889661.1">
    <property type="nucleotide sequence ID" value="NZ_JH109152.1"/>
</dbReference>
<evidence type="ECO:0000313" key="2">
    <source>
        <dbReference type="EMBL" id="EGW21685.1"/>
    </source>
</evidence>
<gene>
    <name evidence="2" type="ORF">Mettu_0459</name>
</gene>
<evidence type="ECO:0000259" key="1">
    <source>
        <dbReference type="Pfam" id="PF10040"/>
    </source>
</evidence>
<feature type="domain" description="CRISPR-associated protein Cas6 C-terminal" evidence="1">
    <location>
        <begin position="188"/>
        <end position="308"/>
    </location>
</feature>
<dbReference type="STRING" id="697282.Mettu_0459"/>
<dbReference type="HOGENOM" id="CLU_050021_0_0_6"/>
<dbReference type="eggNOG" id="COG5551">
    <property type="taxonomic scope" value="Bacteria"/>
</dbReference>
<organism evidence="2 3">
    <name type="scientific">Methylobacter tundripaludum (strain ATCC BAA-1195 / DSM 17260 / SV96)</name>
    <dbReference type="NCBI Taxonomy" id="697282"/>
    <lineage>
        <taxon>Bacteria</taxon>
        <taxon>Pseudomonadati</taxon>
        <taxon>Pseudomonadota</taxon>
        <taxon>Gammaproteobacteria</taxon>
        <taxon>Methylococcales</taxon>
        <taxon>Methylococcaceae</taxon>
        <taxon>Methylobacter</taxon>
    </lineage>
</organism>
<dbReference type="EMBL" id="JH109152">
    <property type="protein sequence ID" value="EGW21685.1"/>
    <property type="molecule type" value="Genomic_DNA"/>
</dbReference>
<accession>G3IV72</accession>
<dbReference type="Proteomes" id="UP000004664">
    <property type="component" value="Unassembled WGS sequence"/>
</dbReference>
<dbReference type="InterPro" id="IPR019267">
    <property type="entry name" value="CRISPR-assoc_Cas6_C"/>
</dbReference>